<dbReference type="GeneID" id="25907465"/>
<dbReference type="Proteomes" id="UP000054560">
    <property type="component" value="Unassembled WGS sequence"/>
</dbReference>
<sequence length="117" mass="13460">MEVINWPKAFTSLNETQTFAREFWPELPAYTSLESANGHMDAINNVIKDIHISYDEIFGSAAKTIVHHTMARSDLYPANKKRKDVQTDLDNYKRHNVQLGDKHKVLLAKPESLQIDH</sequence>
<evidence type="ECO:0000313" key="1">
    <source>
        <dbReference type="EMBL" id="KNC80685.1"/>
    </source>
</evidence>
<dbReference type="EMBL" id="KQ242119">
    <property type="protein sequence ID" value="KNC80685.1"/>
    <property type="molecule type" value="Genomic_DNA"/>
</dbReference>
<gene>
    <name evidence="1" type="ORF">SARC_06961</name>
</gene>
<reference evidence="1 2" key="1">
    <citation type="submission" date="2011-02" db="EMBL/GenBank/DDBJ databases">
        <title>The Genome Sequence of Sphaeroforma arctica JP610.</title>
        <authorList>
            <consortium name="The Broad Institute Genome Sequencing Platform"/>
            <person name="Russ C."/>
            <person name="Cuomo C."/>
            <person name="Young S.K."/>
            <person name="Zeng Q."/>
            <person name="Gargeya S."/>
            <person name="Alvarado L."/>
            <person name="Berlin A."/>
            <person name="Chapman S.B."/>
            <person name="Chen Z."/>
            <person name="Freedman E."/>
            <person name="Gellesch M."/>
            <person name="Goldberg J."/>
            <person name="Griggs A."/>
            <person name="Gujja S."/>
            <person name="Heilman E."/>
            <person name="Heiman D."/>
            <person name="Howarth C."/>
            <person name="Mehta T."/>
            <person name="Neiman D."/>
            <person name="Pearson M."/>
            <person name="Roberts A."/>
            <person name="Saif S."/>
            <person name="Shea T."/>
            <person name="Shenoy N."/>
            <person name="Sisk P."/>
            <person name="Stolte C."/>
            <person name="Sykes S."/>
            <person name="White J."/>
            <person name="Yandava C."/>
            <person name="Burger G."/>
            <person name="Gray M.W."/>
            <person name="Holland P.W.H."/>
            <person name="King N."/>
            <person name="Lang F.B.F."/>
            <person name="Roger A.J."/>
            <person name="Ruiz-Trillo I."/>
            <person name="Haas B."/>
            <person name="Nusbaum C."/>
            <person name="Birren B."/>
        </authorList>
    </citation>
    <scope>NUCLEOTIDE SEQUENCE [LARGE SCALE GENOMIC DNA]</scope>
    <source>
        <strain evidence="1 2">JP610</strain>
    </source>
</reference>
<proteinExistence type="predicted"/>
<name>A0A0L0FV13_9EUKA</name>
<accession>A0A0L0FV13</accession>
<dbReference type="AlphaFoldDB" id="A0A0L0FV13"/>
<evidence type="ECO:0000313" key="2">
    <source>
        <dbReference type="Proteomes" id="UP000054560"/>
    </source>
</evidence>
<keyword evidence="2" id="KW-1185">Reference proteome</keyword>
<organism evidence="1 2">
    <name type="scientific">Sphaeroforma arctica JP610</name>
    <dbReference type="NCBI Taxonomy" id="667725"/>
    <lineage>
        <taxon>Eukaryota</taxon>
        <taxon>Ichthyosporea</taxon>
        <taxon>Ichthyophonida</taxon>
        <taxon>Sphaeroforma</taxon>
    </lineage>
</organism>
<protein>
    <submittedName>
        <fullName evidence="1">Uncharacterized protein</fullName>
    </submittedName>
</protein>
<dbReference type="RefSeq" id="XP_014154587.1">
    <property type="nucleotide sequence ID" value="XM_014299112.1"/>
</dbReference>